<reference evidence="1 2" key="1">
    <citation type="submission" date="2016-10" db="EMBL/GenBank/DDBJ databases">
        <authorList>
            <person name="de Groot N.N."/>
        </authorList>
    </citation>
    <scope>NUCLEOTIDE SEQUENCE [LARGE SCALE GENOMIC DNA]</scope>
    <source>
        <strain evidence="1 2">DSM 44945</strain>
    </source>
</reference>
<evidence type="ECO:0008006" key="3">
    <source>
        <dbReference type="Google" id="ProtNLM"/>
    </source>
</evidence>
<dbReference type="PIRSF" id="PIRSF004764">
    <property type="entry name" value="YmfJ"/>
    <property type="match status" value="1"/>
</dbReference>
<evidence type="ECO:0000313" key="1">
    <source>
        <dbReference type="EMBL" id="SFG43789.1"/>
    </source>
</evidence>
<accession>A0A1I2RWA1</accession>
<dbReference type="Gene3D" id="1.10.760.20">
    <property type="entry name" value="Protein of unknown function DUF3243"/>
    <property type="match status" value="1"/>
</dbReference>
<dbReference type="OrthoDB" id="2382009at2"/>
<gene>
    <name evidence="1" type="ORF">SAMN04488025_13411</name>
</gene>
<organism evidence="1 2">
    <name type="scientific">Planifilum fulgidum</name>
    <dbReference type="NCBI Taxonomy" id="201973"/>
    <lineage>
        <taxon>Bacteria</taxon>
        <taxon>Bacillati</taxon>
        <taxon>Bacillota</taxon>
        <taxon>Bacilli</taxon>
        <taxon>Bacillales</taxon>
        <taxon>Thermoactinomycetaceae</taxon>
        <taxon>Planifilum</taxon>
    </lineage>
</organism>
<dbReference type="Pfam" id="PF11588">
    <property type="entry name" value="DUF3243"/>
    <property type="match status" value="1"/>
</dbReference>
<protein>
    <recommendedName>
        <fullName evidence="3">DUF3243 domain-containing protein</fullName>
    </recommendedName>
</protein>
<evidence type="ECO:0000313" key="2">
    <source>
        <dbReference type="Proteomes" id="UP000198661"/>
    </source>
</evidence>
<proteinExistence type="predicted"/>
<dbReference type="Proteomes" id="UP000198661">
    <property type="component" value="Unassembled WGS sequence"/>
</dbReference>
<dbReference type="AlphaFoldDB" id="A0A1I2RWA1"/>
<dbReference type="STRING" id="201973.SAMN04488025_13411"/>
<dbReference type="InterPro" id="IPR038292">
    <property type="entry name" value="YmfJ/YflH_sf"/>
</dbReference>
<keyword evidence="2" id="KW-1185">Reference proteome</keyword>
<dbReference type="RefSeq" id="WP_092040737.1">
    <property type="nucleotide sequence ID" value="NZ_FOOK01000034.1"/>
</dbReference>
<name>A0A1I2RWA1_9BACL</name>
<dbReference type="InterPro" id="IPR024702">
    <property type="entry name" value="Uncharacterised_YmfJ"/>
</dbReference>
<dbReference type="EMBL" id="FOOK01000034">
    <property type="protein sequence ID" value="SFG43789.1"/>
    <property type="molecule type" value="Genomic_DNA"/>
</dbReference>
<dbReference type="InterPro" id="IPR021637">
    <property type="entry name" value="DUF3243"/>
</dbReference>
<sequence length="84" mass="9912">MSILDNFQDWKNFLSERIKQAEKMGMSQETIQNLAYEIGDYLARDVEPKNEEERLLRDMWNAADQNEQRVMAGLMVKMLNDGKK</sequence>